<dbReference type="GO" id="GO:0046872">
    <property type="term" value="F:metal ion binding"/>
    <property type="evidence" value="ECO:0007669"/>
    <property type="project" value="UniProtKB-KW"/>
</dbReference>
<dbReference type="InterPro" id="IPR011057">
    <property type="entry name" value="Mss4-like_sf"/>
</dbReference>
<dbReference type="STRING" id="2903.R1DG95"/>
<feature type="domain" description="CENP-V/GFA" evidence="4">
    <location>
        <begin position="7"/>
        <end position="126"/>
    </location>
</feature>
<dbReference type="KEGG" id="ehx:EMIHUDRAFT_58889"/>
<keyword evidence="6" id="KW-1185">Reference proteome</keyword>
<dbReference type="Proteomes" id="UP000013827">
    <property type="component" value="Unassembled WGS sequence"/>
</dbReference>
<dbReference type="SUPFAM" id="SSF51316">
    <property type="entry name" value="Mss4-like"/>
    <property type="match status" value="1"/>
</dbReference>
<evidence type="ECO:0000256" key="2">
    <source>
        <dbReference type="ARBA" id="ARBA00022723"/>
    </source>
</evidence>
<comment type="similarity">
    <text evidence="1">Belongs to the Gfa family.</text>
</comment>
<keyword evidence="2" id="KW-0479">Metal-binding</keyword>
<evidence type="ECO:0000259" key="4">
    <source>
        <dbReference type="PROSITE" id="PS51891"/>
    </source>
</evidence>
<evidence type="ECO:0000256" key="3">
    <source>
        <dbReference type="ARBA" id="ARBA00022833"/>
    </source>
</evidence>
<proteinExistence type="inferred from homology"/>
<name>A0A0D3IQI0_EMIH1</name>
<dbReference type="PANTHER" id="PTHR28620">
    <property type="entry name" value="CENTROMERE PROTEIN V"/>
    <property type="match status" value="1"/>
</dbReference>
<accession>A0A0D3IQI0</accession>
<protein>
    <recommendedName>
        <fullName evidence="4">CENP-V/GFA domain-containing protein</fullName>
    </recommendedName>
</protein>
<dbReference type="GO" id="GO:0016846">
    <property type="term" value="F:carbon-sulfur lyase activity"/>
    <property type="evidence" value="ECO:0007669"/>
    <property type="project" value="InterPro"/>
</dbReference>
<evidence type="ECO:0000313" key="5">
    <source>
        <dbReference type="EnsemblProtists" id="EOD13515"/>
    </source>
</evidence>
<dbReference type="PANTHER" id="PTHR28620:SF1">
    <property type="entry name" value="CENP-V_GFA DOMAIN-CONTAINING PROTEIN"/>
    <property type="match status" value="1"/>
</dbReference>
<keyword evidence="3" id="KW-0862">Zinc</keyword>
<dbReference type="PROSITE" id="PS51891">
    <property type="entry name" value="CENP_V_GFA"/>
    <property type="match status" value="1"/>
</dbReference>
<reference evidence="6" key="1">
    <citation type="journal article" date="2013" name="Nature">
        <title>Pan genome of the phytoplankton Emiliania underpins its global distribution.</title>
        <authorList>
            <person name="Read B.A."/>
            <person name="Kegel J."/>
            <person name="Klute M.J."/>
            <person name="Kuo A."/>
            <person name="Lefebvre S.C."/>
            <person name="Maumus F."/>
            <person name="Mayer C."/>
            <person name="Miller J."/>
            <person name="Monier A."/>
            <person name="Salamov A."/>
            <person name="Young J."/>
            <person name="Aguilar M."/>
            <person name="Claverie J.M."/>
            <person name="Frickenhaus S."/>
            <person name="Gonzalez K."/>
            <person name="Herman E.K."/>
            <person name="Lin Y.C."/>
            <person name="Napier J."/>
            <person name="Ogata H."/>
            <person name="Sarno A.F."/>
            <person name="Shmutz J."/>
            <person name="Schroeder D."/>
            <person name="de Vargas C."/>
            <person name="Verret F."/>
            <person name="von Dassow P."/>
            <person name="Valentin K."/>
            <person name="Van de Peer Y."/>
            <person name="Wheeler G."/>
            <person name="Dacks J.B."/>
            <person name="Delwiche C.F."/>
            <person name="Dyhrman S.T."/>
            <person name="Glockner G."/>
            <person name="John U."/>
            <person name="Richards T."/>
            <person name="Worden A.Z."/>
            <person name="Zhang X."/>
            <person name="Grigoriev I.V."/>
            <person name="Allen A.E."/>
            <person name="Bidle K."/>
            <person name="Borodovsky M."/>
            <person name="Bowler C."/>
            <person name="Brownlee C."/>
            <person name="Cock J.M."/>
            <person name="Elias M."/>
            <person name="Gladyshev V.N."/>
            <person name="Groth M."/>
            <person name="Guda C."/>
            <person name="Hadaegh A."/>
            <person name="Iglesias-Rodriguez M.D."/>
            <person name="Jenkins J."/>
            <person name="Jones B.M."/>
            <person name="Lawson T."/>
            <person name="Leese F."/>
            <person name="Lindquist E."/>
            <person name="Lobanov A."/>
            <person name="Lomsadze A."/>
            <person name="Malik S.B."/>
            <person name="Marsh M.E."/>
            <person name="Mackinder L."/>
            <person name="Mock T."/>
            <person name="Mueller-Roeber B."/>
            <person name="Pagarete A."/>
            <person name="Parker M."/>
            <person name="Probert I."/>
            <person name="Quesneville H."/>
            <person name="Raines C."/>
            <person name="Rensing S.A."/>
            <person name="Riano-Pachon D.M."/>
            <person name="Richier S."/>
            <person name="Rokitta S."/>
            <person name="Shiraiwa Y."/>
            <person name="Soanes D.M."/>
            <person name="van der Giezen M."/>
            <person name="Wahlund T.M."/>
            <person name="Williams B."/>
            <person name="Wilson W."/>
            <person name="Wolfe G."/>
            <person name="Wurch L.L."/>
        </authorList>
    </citation>
    <scope>NUCLEOTIDE SEQUENCE</scope>
</reference>
<dbReference type="EnsemblProtists" id="EOD13515">
    <property type="protein sequence ID" value="EOD13515"/>
    <property type="gene ID" value="EMIHUDRAFT_58889"/>
</dbReference>
<dbReference type="eggNOG" id="KOG4192">
    <property type="taxonomic scope" value="Eukaryota"/>
</dbReference>
<dbReference type="PaxDb" id="2903-EOD13515"/>
<dbReference type="AlphaFoldDB" id="A0A0D3IQI0"/>
<sequence>EEAKVTHRGGCHCGAVRFEVVAPATLVCYDCNCSDCRMRRNLHFVVRKPDLRFVQDTAGGAAGAAALSEYRWGTGAARHLFCSRCGVTPLYVPRSNPNGWAVTFQCLDPGTCSAVEVRQFDGVHWE</sequence>
<evidence type="ECO:0000313" key="6">
    <source>
        <dbReference type="Proteomes" id="UP000013827"/>
    </source>
</evidence>
<dbReference type="OMA" id="DCSLCRR"/>
<dbReference type="HOGENOM" id="CLU_055491_7_3_1"/>
<evidence type="ECO:0000256" key="1">
    <source>
        <dbReference type="ARBA" id="ARBA00005495"/>
    </source>
</evidence>
<dbReference type="RefSeq" id="XP_005765944.1">
    <property type="nucleotide sequence ID" value="XM_005765887.1"/>
</dbReference>
<dbReference type="InterPro" id="IPR052355">
    <property type="entry name" value="CENP-V-like"/>
</dbReference>
<organism evidence="5 6">
    <name type="scientific">Emiliania huxleyi (strain CCMP1516)</name>
    <dbReference type="NCBI Taxonomy" id="280463"/>
    <lineage>
        <taxon>Eukaryota</taxon>
        <taxon>Haptista</taxon>
        <taxon>Haptophyta</taxon>
        <taxon>Prymnesiophyceae</taxon>
        <taxon>Isochrysidales</taxon>
        <taxon>Noelaerhabdaceae</taxon>
        <taxon>Emiliania</taxon>
    </lineage>
</organism>
<dbReference type="Pfam" id="PF04828">
    <property type="entry name" value="GFA"/>
    <property type="match status" value="1"/>
</dbReference>
<dbReference type="GeneID" id="17259651"/>
<reference evidence="5" key="2">
    <citation type="submission" date="2024-10" db="UniProtKB">
        <authorList>
            <consortium name="EnsemblProtists"/>
        </authorList>
    </citation>
    <scope>IDENTIFICATION</scope>
</reference>
<dbReference type="Gene3D" id="2.170.150.70">
    <property type="match status" value="1"/>
</dbReference>
<dbReference type="InterPro" id="IPR006913">
    <property type="entry name" value="CENP-V/GFA"/>
</dbReference>